<accession>A0ABD2WIA3</accession>
<keyword evidence="2" id="KW-0472">Membrane</keyword>
<feature type="transmembrane region" description="Helical" evidence="2">
    <location>
        <begin position="214"/>
        <end position="238"/>
    </location>
</feature>
<keyword evidence="2" id="KW-0812">Transmembrane</keyword>
<gene>
    <name evidence="3" type="ORF">TKK_012953</name>
</gene>
<comment type="caution">
    <text evidence="3">The sequence shown here is derived from an EMBL/GenBank/DDBJ whole genome shotgun (WGS) entry which is preliminary data.</text>
</comment>
<dbReference type="EMBL" id="JBJJXI010000104">
    <property type="protein sequence ID" value="KAL3392424.1"/>
    <property type="molecule type" value="Genomic_DNA"/>
</dbReference>
<evidence type="ECO:0000256" key="1">
    <source>
        <dbReference type="SAM" id="MobiDB-lite"/>
    </source>
</evidence>
<dbReference type="Proteomes" id="UP001627154">
    <property type="component" value="Unassembled WGS sequence"/>
</dbReference>
<sequence>MVSDNGEVQINKKICVTKAAGDMMTHHEKHSPENDEYDTKIKMELKKDEDLENFGSREINQTFSKTPFNQTFKSDEDSDDPDLSTRNNANISDIRGTLQWVANNCGLEKECTVLEKSRVFDKSDSEDSLILRMRNYLAEFQELRGTSPKEYTFSSLIKVIGHATSRCLFALFYVILNILPVLEILLHVLRFVVDKVIDIKGTKDAQQIIIKVTIFFIQLLCIYVCLMFIFGFIVMPIIRMGLSIISKFIFYN</sequence>
<organism evidence="3 4">
    <name type="scientific">Trichogramma kaykai</name>
    <dbReference type="NCBI Taxonomy" id="54128"/>
    <lineage>
        <taxon>Eukaryota</taxon>
        <taxon>Metazoa</taxon>
        <taxon>Ecdysozoa</taxon>
        <taxon>Arthropoda</taxon>
        <taxon>Hexapoda</taxon>
        <taxon>Insecta</taxon>
        <taxon>Pterygota</taxon>
        <taxon>Neoptera</taxon>
        <taxon>Endopterygota</taxon>
        <taxon>Hymenoptera</taxon>
        <taxon>Apocrita</taxon>
        <taxon>Proctotrupomorpha</taxon>
        <taxon>Chalcidoidea</taxon>
        <taxon>Trichogrammatidae</taxon>
        <taxon>Trichogramma</taxon>
    </lineage>
</organism>
<feature type="transmembrane region" description="Helical" evidence="2">
    <location>
        <begin position="168"/>
        <end position="193"/>
    </location>
</feature>
<reference evidence="3 4" key="1">
    <citation type="journal article" date="2024" name="bioRxiv">
        <title>A reference genome for Trichogramma kaykai: A tiny desert-dwelling parasitoid wasp with competing sex-ratio distorters.</title>
        <authorList>
            <person name="Culotta J."/>
            <person name="Lindsey A.R."/>
        </authorList>
    </citation>
    <scope>NUCLEOTIDE SEQUENCE [LARGE SCALE GENOMIC DNA]</scope>
    <source>
        <strain evidence="3 4">KSX58</strain>
    </source>
</reference>
<evidence type="ECO:0000256" key="2">
    <source>
        <dbReference type="SAM" id="Phobius"/>
    </source>
</evidence>
<keyword evidence="2" id="KW-1133">Transmembrane helix</keyword>
<keyword evidence="4" id="KW-1185">Reference proteome</keyword>
<proteinExistence type="predicted"/>
<name>A0ABD2WIA3_9HYME</name>
<feature type="region of interest" description="Disordered" evidence="1">
    <location>
        <begin position="65"/>
        <end position="88"/>
    </location>
</feature>
<evidence type="ECO:0008006" key="5">
    <source>
        <dbReference type="Google" id="ProtNLM"/>
    </source>
</evidence>
<evidence type="ECO:0000313" key="4">
    <source>
        <dbReference type="Proteomes" id="UP001627154"/>
    </source>
</evidence>
<dbReference type="AlphaFoldDB" id="A0ABD2WIA3"/>
<protein>
    <recommendedName>
        <fullName evidence="5">PRA1 family protein</fullName>
    </recommendedName>
</protein>
<evidence type="ECO:0000313" key="3">
    <source>
        <dbReference type="EMBL" id="KAL3392424.1"/>
    </source>
</evidence>